<feature type="region of interest" description="Disordered" evidence="1">
    <location>
        <begin position="574"/>
        <end position="621"/>
    </location>
</feature>
<feature type="region of interest" description="Disordered" evidence="1">
    <location>
        <begin position="350"/>
        <end position="445"/>
    </location>
</feature>
<reference evidence="2 3" key="1">
    <citation type="submission" date="2020-02" db="EMBL/GenBank/DDBJ databases">
        <title>Draft genome sequence of Haematococcus lacustris strain NIES-144.</title>
        <authorList>
            <person name="Morimoto D."/>
            <person name="Nakagawa S."/>
            <person name="Yoshida T."/>
            <person name="Sawayama S."/>
        </authorList>
    </citation>
    <scope>NUCLEOTIDE SEQUENCE [LARGE SCALE GENOMIC DNA]</scope>
    <source>
        <strain evidence="2 3">NIES-144</strain>
    </source>
</reference>
<feature type="compositionally biased region" description="Polar residues" evidence="1">
    <location>
        <begin position="574"/>
        <end position="591"/>
    </location>
</feature>
<feature type="non-terminal residue" evidence="2">
    <location>
        <position position="1"/>
    </location>
</feature>
<comment type="caution">
    <text evidence="2">The sequence shown here is derived from an EMBL/GenBank/DDBJ whole genome shotgun (WGS) entry which is preliminary data.</text>
</comment>
<organism evidence="2 3">
    <name type="scientific">Haematococcus lacustris</name>
    <name type="common">Green alga</name>
    <name type="synonym">Haematococcus pluvialis</name>
    <dbReference type="NCBI Taxonomy" id="44745"/>
    <lineage>
        <taxon>Eukaryota</taxon>
        <taxon>Viridiplantae</taxon>
        <taxon>Chlorophyta</taxon>
        <taxon>core chlorophytes</taxon>
        <taxon>Chlorophyceae</taxon>
        <taxon>CS clade</taxon>
        <taxon>Chlamydomonadales</taxon>
        <taxon>Haematococcaceae</taxon>
        <taxon>Haematococcus</taxon>
    </lineage>
</organism>
<feature type="region of interest" description="Disordered" evidence="1">
    <location>
        <begin position="216"/>
        <end position="241"/>
    </location>
</feature>
<feature type="non-terminal residue" evidence="2">
    <location>
        <position position="975"/>
    </location>
</feature>
<dbReference type="AlphaFoldDB" id="A0A699ZY22"/>
<accession>A0A699ZY22</accession>
<dbReference type="Proteomes" id="UP000485058">
    <property type="component" value="Unassembled WGS sequence"/>
</dbReference>
<evidence type="ECO:0000313" key="3">
    <source>
        <dbReference type="Proteomes" id="UP000485058"/>
    </source>
</evidence>
<evidence type="ECO:0000313" key="2">
    <source>
        <dbReference type="EMBL" id="GFH23604.1"/>
    </source>
</evidence>
<gene>
    <name evidence="2" type="ORF">HaLaN_21239</name>
</gene>
<keyword evidence="3" id="KW-1185">Reference proteome</keyword>
<sequence>TVAELRAELTRQRGTLTALAKVEEEQASSTGRLPTGEDPVYDMLLELQGRRLNALGHLYRARPSHESKPQELSTFNAMGAMQQAILERELCKRPRAHSTAKEPAAGQGSIKKVALSQSATQLSVWTLDGLHQLWNSQGVETHHTLADLLGPNNDLSVVLATVRAHSMWAGQVVEERLFLPQQPTSIQQSPDSYFKGHTVNLCNSFLELPTSGPVLTSQAPQPPVSSHGDLTPASWQHCAPHSSESLDALPQPCLALPLLPLPATTAAEQVSEACSSAVLGRQEGAVSGPHALPAAGPTSHPLDIASSYLHSISSAYSMADSSYSTSLNNPAGNGAATPRGSLPIKAKSMNSTTLAPCSSPHPSPVATVEEHHTGSSSMPSMQHLCPPSVPLPHHTTSQHPGPRPFSEAHHAISDPTPALAISNSSQGDQGEADGSTPASHSSSLPCGLAQACASESAMPMAPAQAPTSKARSTTEAQLFMLSGHMHSLSRTSLACSSPNKSVPAPRERVLASGSTLYHPNRAQLLKTSSLSSNLPLRERSLMIDSQESTVMYESMVARVASAHPKVSAMLQTLAASSRPPTAAQTVPSTSRMFPEPSHQHGPGDAAHSPGSPSPSTPSLSLCSSMFQATTTDQPGKPAAAMGGAEDMPQLMLPFPPRPVPFHSLAGSSQDHLNCSVTDLVLSQHSHPTSLQGTKLEMPTPKSTHFSSTDHSHLSAPEGPAPAGPAPAFTNFPSPAAVPATAGTEEHAGQGAHQALAQAAQEAVLPTCASITTPASRSSSKLDLEVQLLPSLGLAEQPTARVGIQQQGPSSLAFLAKPATTSRPEELAGAPGHLAVRSVKEVVVRCVQHPQTLQQVLLVSQCDITVRSQLEDLLVQVTDSQLQMVSQVQWQPRGRVPRGLAGRIMTSIWPHHDQHLVRGSGYNFNTRGRKGWAPEIHPPGVCEGCGSMQPAGGMGAGWHSIWHERHAIMQADVVCA</sequence>
<dbReference type="EMBL" id="BLLF01002313">
    <property type="protein sequence ID" value="GFH23604.1"/>
    <property type="molecule type" value="Genomic_DNA"/>
</dbReference>
<evidence type="ECO:0000256" key="1">
    <source>
        <dbReference type="SAM" id="MobiDB-lite"/>
    </source>
</evidence>
<name>A0A699ZY22_HAELA</name>
<protein>
    <submittedName>
        <fullName evidence="2">Uncharacterized protein</fullName>
    </submittedName>
</protein>
<feature type="region of interest" description="Disordered" evidence="1">
    <location>
        <begin position="689"/>
        <end position="726"/>
    </location>
</feature>
<proteinExistence type="predicted"/>